<dbReference type="Pfam" id="PF00050">
    <property type="entry name" value="Kazal_1"/>
    <property type="match status" value="1"/>
</dbReference>
<evidence type="ECO:0000259" key="3">
    <source>
        <dbReference type="PROSITE" id="PS51465"/>
    </source>
</evidence>
<reference evidence="5" key="1">
    <citation type="submission" date="2025-08" db="UniProtKB">
        <authorList>
            <consortium name="RefSeq"/>
        </authorList>
    </citation>
    <scope>IDENTIFICATION</scope>
</reference>
<dbReference type="SMART" id="SM00280">
    <property type="entry name" value="KAZAL"/>
    <property type="match status" value="1"/>
</dbReference>
<dbReference type="PANTHER" id="PTHR21312:SF37">
    <property type="entry name" value="SERINE PROTEASE INHIBITOR KAZAL-TYPE 8"/>
    <property type="match status" value="1"/>
</dbReference>
<dbReference type="GO" id="GO:0004867">
    <property type="term" value="F:serine-type endopeptidase inhibitor activity"/>
    <property type="evidence" value="ECO:0007669"/>
    <property type="project" value="UniProtKB-KW"/>
</dbReference>
<keyword evidence="5" id="KW-0722">Serine protease inhibitor</keyword>
<sequence>MKEVFSNAVLVLAISVWAALAVDFPLPTGTGARLQQTKAECTGNINKCWIFSYIKPSEPICGSDQVTYSGECHLCSQILYKGLNITKLYDGPCLETFNGGLGPRDRAHKSFALHVPPTSPRPPGKDPQQGCPAERPKDPAGAAQGSYRGAWWPGSAVQDQVNPDQNSRWAGARTALNLGCA</sequence>
<name>A0A9B0GHP2_ODORO</name>
<keyword evidence="2" id="KW-0732">Signal</keyword>
<evidence type="ECO:0000313" key="5">
    <source>
        <dbReference type="RefSeq" id="XP_004399362.1"/>
    </source>
</evidence>
<keyword evidence="5" id="KW-0646">Protease inhibitor</keyword>
<keyword evidence="4" id="KW-1185">Reference proteome</keyword>
<feature type="compositionally biased region" description="Polar residues" evidence="1">
    <location>
        <begin position="157"/>
        <end position="168"/>
    </location>
</feature>
<organism evidence="4 5">
    <name type="scientific">Odobenus rosmarus divergens</name>
    <name type="common">Pacific walrus</name>
    <dbReference type="NCBI Taxonomy" id="9708"/>
    <lineage>
        <taxon>Eukaryota</taxon>
        <taxon>Metazoa</taxon>
        <taxon>Chordata</taxon>
        <taxon>Craniata</taxon>
        <taxon>Vertebrata</taxon>
        <taxon>Euteleostomi</taxon>
        <taxon>Mammalia</taxon>
        <taxon>Eutheria</taxon>
        <taxon>Laurasiatheria</taxon>
        <taxon>Carnivora</taxon>
        <taxon>Caniformia</taxon>
        <taxon>Pinnipedia</taxon>
        <taxon>Odobenidae</taxon>
        <taxon>Odobenus</taxon>
    </lineage>
</organism>
<dbReference type="PROSITE" id="PS51465">
    <property type="entry name" value="KAZAL_2"/>
    <property type="match status" value="1"/>
</dbReference>
<dbReference type="RefSeq" id="XP_004399362.1">
    <property type="nucleotide sequence ID" value="XM_004399305.1"/>
</dbReference>
<feature type="domain" description="Kazal-like" evidence="3">
    <location>
        <begin position="35"/>
        <end position="95"/>
    </location>
</feature>
<feature type="signal peptide" evidence="2">
    <location>
        <begin position="1"/>
        <end position="21"/>
    </location>
</feature>
<feature type="chain" id="PRO_5038469687" evidence="2">
    <location>
        <begin position="22"/>
        <end position="181"/>
    </location>
</feature>
<evidence type="ECO:0000256" key="1">
    <source>
        <dbReference type="SAM" id="MobiDB-lite"/>
    </source>
</evidence>
<proteinExistence type="predicted"/>
<dbReference type="AlphaFoldDB" id="A0A9B0GHP2"/>
<gene>
    <name evidence="5" type="primary">SPINK8</name>
</gene>
<protein>
    <submittedName>
        <fullName evidence="5">Serine protease inhibitor Kazal-type 8</fullName>
    </submittedName>
</protein>
<dbReference type="PANTHER" id="PTHR21312">
    <property type="entry name" value="SERINE PROTEASE INHIBITOR"/>
    <property type="match status" value="1"/>
</dbReference>
<dbReference type="SUPFAM" id="SSF100895">
    <property type="entry name" value="Kazal-type serine protease inhibitors"/>
    <property type="match status" value="1"/>
</dbReference>
<evidence type="ECO:0000256" key="2">
    <source>
        <dbReference type="SAM" id="SignalP"/>
    </source>
</evidence>
<accession>A0A9B0GHP2</accession>
<evidence type="ECO:0000313" key="4">
    <source>
        <dbReference type="Proteomes" id="UP000245340"/>
    </source>
</evidence>
<dbReference type="InterPro" id="IPR002350">
    <property type="entry name" value="Kazal_dom"/>
</dbReference>
<dbReference type="Proteomes" id="UP000245340">
    <property type="component" value="Unplaced"/>
</dbReference>
<dbReference type="Gene3D" id="3.30.60.30">
    <property type="match status" value="1"/>
</dbReference>
<dbReference type="InterPro" id="IPR036058">
    <property type="entry name" value="Kazal_dom_sf"/>
</dbReference>
<feature type="region of interest" description="Disordered" evidence="1">
    <location>
        <begin position="115"/>
        <end position="168"/>
    </location>
</feature>